<proteinExistence type="inferred from homology"/>
<dbReference type="PANTHER" id="PTHR48063:SF29">
    <property type="entry name" value="LRR RECEPTOR-LIKE KINASE FAMILY PROTEIN"/>
    <property type="match status" value="1"/>
</dbReference>
<evidence type="ECO:0008006" key="17">
    <source>
        <dbReference type="Google" id="ProtNLM"/>
    </source>
</evidence>
<evidence type="ECO:0000259" key="14">
    <source>
        <dbReference type="Pfam" id="PF23598"/>
    </source>
</evidence>
<comment type="subcellular location">
    <subcellularLocation>
        <location evidence="1">Cell membrane</location>
        <topology evidence="1">Single-pass type I membrane protein</topology>
    </subcellularLocation>
</comment>
<evidence type="ECO:0000259" key="13">
    <source>
        <dbReference type="Pfam" id="PF08263"/>
    </source>
</evidence>
<feature type="domain" description="Leucine-rich repeat-containing N-terminal plant-type" evidence="13">
    <location>
        <begin position="39"/>
        <end position="76"/>
    </location>
</feature>
<keyword evidence="9" id="KW-0472">Membrane</keyword>
<dbReference type="InterPro" id="IPR013210">
    <property type="entry name" value="LRR_N_plant-typ"/>
</dbReference>
<keyword evidence="4" id="KW-0433">Leucine-rich repeat</keyword>
<dbReference type="InterPro" id="IPR032675">
    <property type="entry name" value="LRR_dom_sf"/>
</dbReference>
<dbReference type="Pfam" id="PF00560">
    <property type="entry name" value="LRR_1"/>
    <property type="match status" value="2"/>
</dbReference>
<protein>
    <recommendedName>
        <fullName evidence="17">Leucine-rich repeat-containing N-terminal plant-type domain-containing protein</fullName>
    </recommendedName>
</protein>
<evidence type="ECO:0000256" key="10">
    <source>
        <dbReference type="ARBA" id="ARBA00023170"/>
    </source>
</evidence>
<dbReference type="PROSITE" id="PS51450">
    <property type="entry name" value="LRR"/>
    <property type="match status" value="1"/>
</dbReference>
<dbReference type="AlphaFoldDB" id="A0ABD1MLB4"/>
<dbReference type="Pfam" id="PF23598">
    <property type="entry name" value="LRR_14"/>
    <property type="match status" value="1"/>
</dbReference>
<gene>
    <name evidence="15" type="ORF">Fmac_010942</name>
</gene>
<dbReference type="SUPFAM" id="SSF52058">
    <property type="entry name" value="L domain-like"/>
    <property type="match status" value="3"/>
</dbReference>
<evidence type="ECO:0000256" key="1">
    <source>
        <dbReference type="ARBA" id="ARBA00004251"/>
    </source>
</evidence>
<evidence type="ECO:0000256" key="12">
    <source>
        <dbReference type="SAM" id="SignalP"/>
    </source>
</evidence>
<evidence type="ECO:0000256" key="6">
    <source>
        <dbReference type="ARBA" id="ARBA00022729"/>
    </source>
</evidence>
<dbReference type="GO" id="GO:0005886">
    <property type="term" value="C:plasma membrane"/>
    <property type="evidence" value="ECO:0007669"/>
    <property type="project" value="UniProtKB-SubCell"/>
</dbReference>
<dbReference type="InterPro" id="IPR055414">
    <property type="entry name" value="LRR_R13L4/SHOC2-like"/>
</dbReference>
<feature type="chain" id="PRO_5044856402" description="Leucine-rich repeat-containing N-terminal plant-type domain-containing protein" evidence="12">
    <location>
        <begin position="31"/>
        <end position="706"/>
    </location>
</feature>
<evidence type="ECO:0000256" key="2">
    <source>
        <dbReference type="ARBA" id="ARBA00009592"/>
    </source>
</evidence>
<reference evidence="15 16" key="1">
    <citation type="submission" date="2024-08" db="EMBL/GenBank/DDBJ databases">
        <title>Insights into the chromosomal genome structure of Flemingia macrophylla.</title>
        <authorList>
            <person name="Ding Y."/>
            <person name="Zhao Y."/>
            <person name="Bi W."/>
            <person name="Wu M."/>
            <person name="Zhao G."/>
            <person name="Gong Y."/>
            <person name="Li W."/>
            <person name="Zhang P."/>
        </authorList>
    </citation>
    <scope>NUCLEOTIDE SEQUENCE [LARGE SCALE GENOMIC DNA]</scope>
    <source>
        <strain evidence="15">DYQJB</strain>
        <tissue evidence="15">Leaf</tissue>
    </source>
</reference>
<comment type="caution">
    <text evidence="15">The sequence shown here is derived from an EMBL/GenBank/DDBJ whole genome shotgun (WGS) entry which is preliminary data.</text>
</comment>
<keyword evidence="16" id="KW-1185">Reference proteome</keyword>
<feature type="domain" description="Disease resistance R13L4/SHOC-2-like LRR" evidence="14">
    <location>
        <begin position="323"/>
        <end position="478"/>
    </location>
</feature>
<evidence type="ECO:0000256" key="3">
    <source>
        <dbReference type="ARBA" id="ARBA00022475"/>
    </source>
</evidence>
<name>A0ABD1MLB4_9FABA</name>
<evidence type="ECO:0000256" key="5">
    <source>
        <dbReference type="ARBA" id="ARBA00022692"/>
    </source>
</evidence>
<dbReference type="Proteomes" id="UP001603857">
    <property type="component" value="Unassembled WGS sequence"/>
</dbReference>
<dbReference type="PANTHER" id="PTHR48063">
    <property type="entry name" value="LRR RECEPTOR-LIKE KINASE"/>
    <property type="match status" value="1"/>
</dbReference>
<evidence type="ECO:0000256" key="4">
    <source>
        <dbReference type="ARBA" id="ARBA00022614"/>
    </source>
</evidence>
<evidence type="ECO:0000256" key="9">
    <source>
        <dbReference type="ARBA" id="ARBA00023136"/>
    </source>
</evidence>
<dbReference type="InterPro" id="IPR046956">
    <property type="entry name" value="RLP23-like"/>
</dbReference>
<dbReference type="EMBL" id="JBGMDY010000004">
    <property type="protein sequence ID" value="KAL2336496.1"/>
    <property type="molecule type" value="Genomic_DNA"/>
</dbReference>
<keyword evidence="3" id="KW-1003">Cell membrane</keyword>
<evidence type="ECO:0000256" key="7">
    <source>
        <dbReference type="ARBA" id="ARBA00022737"/>
    </source>
</evidence>
<feature type="signal peptide" evidence="12">
    <location>
        <begin position="1"/>
        <end position="30"/>
    </location>
</feature>
<keyword evidence="7" id="KW-0677">Repeat</keyword>
<dbReference type="SMART" id="SM00369">
    <property type="entry name" value="LRR_TYP"/>
    <property type="match status" value="10"/>
</dbReference>
<keyword evidence="5" id="KW-0812">Transmembrane</keyword>
<comment type="similarity">
    <text evidence="2">Belongs to the RLP family.</text>
</comment>
<dbReference type="Pfam" id="PF13855">
    <property type="entry name" value="LRR_8"/>
    <property type="match status" value="3"/>
</dbReference>
<keyword evidence="11" id="KW-0325">Glycoprotein</keyword>
<dbReference type="Gene3D" id="3.80.10.10">
    <property type="entry name" value="Ribonuclease Inhibitor"/>
    <property type="match status" value="3"/>
</dbReference>
<evidence type="ECO:0000313" key="15">
    <source>
        <dbReference type="EMBL" id="KAL2336496.1"/>
    </source>
</evidence>
<dbReference type="InterPro" id="IPR001611">
    <property type="entry name" value="Leu-rich_rpt"/>
</dbReference>
<organism evidence="15 16">
    <name type="scientific">Flemingia macrophylla</name>
    <dbReference type="NCBI Taxonomy" id="520843"/>
    <lineage>
        <taxon>Eukaryota</taxon>
        <taxon>Viridiplantae</taxon>
        <taxon>Streptophyta</taxon>
        <taxon>Embryophyta</taxon>
        <taxon>Tracheophyta</taxon>
        <taxon>Spermatophyta</taxon>
        <taxon>Magnoliopsida</taxon>
        <taxon>eudicotyledons</taxon>
        <taxon>Gunneridae</taxon>
        <taxon>Pentapetalae</taxon>
        <taxon>rosids</taxon>
        <taxon>fabids</taxon>
        <taxon>Fabales</taxon>
        <taxon>Fabaceae</taxon>
        <taxon>Papilionoideae</taxon>
        <taxon>50 kb inversion clade</taxon>
        <taxon>NPAAA clade</taxon>
        <taxon>indigoferoid/millettioid clade</taxon>
        <taxon>Phaseoleae</taxon>
        <taxon>Flemingia</taxon>
    </lineage>
</organism>
<keyword evidence="8" id="KW-1133">Transmembrane helix</keyword>
<dbReference type="PRINTS" id="PR00019">
    <property type="entry name" value="LEURICHRPT"/>
</dbReference>
<evidence type="ECO:0000256" key="8">
    <source>
        <dbReference type="ARBA" id="ARBA00022989"/>
    </source>
</evidence>
<dbReference type="FunFam" id="3.80.10.10:FF:000129">
    <property type="entry name" value="Leucine-rich repeat receptor-like kinase"/>
    <property type="match status" value="1"/>
</dbReference>
<keyword evidence="6 12" id="KW-0732">Signal</keyword>
<keyword evidence="10" id="KW-0675">Receptor</keyword>
<evidence type="ECO:0000313" key="16">
    <source>
        <dbReference type="Proteomes" id="UP001603857"/>
    </source>
</evidence>
<accession>A0ABD1MLB4</accession>
<dbReference type="Pfam" id="PF08263">
    <property type="entry name" value="LRRNT_2"/>
    <property type="match status" value="1"/>
</dbReference>
<dbReference type="InterPro" id="IPR003591">
    <property type="entry name" value="Leu-rich_rpt_typical-subtyp"/>
</dbReference>
<dbReference type="FunFam" id="3.80.10.10:FF:000299">
    <property type="entry name" value="Piriformospora indica-insensitive protein 2"/>
    <property type="match status" value="1"/>
</dbReference>
<sequence length="706" mass="79024">MGKMTITKLSRYFIIHLLVLLVLTTYVVRSLDANTLCINEEREALLKIKKDLKDPANYLSLWDGMNCCNWAGIECDNQTGHVLNLDFHFAPNIGGEINPSISDLKYLKHLDLSYSNFQGIPIPKVFGSLNMLRYLDISYANFSGIVPTHLGNLSNLQYLYISTSFYSLWVQDVTWLSTLSSLQFLSMEYVNITNTSHELFRAVNMMPSLLELSLISCNLRTLPPLFPFENITSLLVFDLSQNPFNSSIPSWLFNMSNLTHLGLSSSSLRGPFPLLRRGNLCNLQNMDLSNNDLTGDITQMLDTLSYCSNQGMKKLYLSSNYLTGKLPHSVGEFNNLVDLDLSSNSFSGPIPATIGNLSNLEYLNFEGNMMNGEIPGSIGQLTQLTTLNLFRNNWEGSMTNIHLHNLTNLAVFSISSKQNSFAFKVTQDWTQYIKNLFYVKISDCQVGPAFPNWLRNQKFLNTLILQNAGISGEIPSWLCMFFQIWELDLSHNKISGHLSKITNVSNYVNLSFNQLKGSIPLWSGVKGLDLSNNLLSGTLPNNTGEEMSHLMFLDLSNNHLSGIIPLSIYRIQNLLYLVLSNNHLTGTIPVFWMGMPHLRIIDLSNNSLSGGIPTSIFSLPSLSILELSNNNLSTNLSLAFQNCTPKLQILSLGNNRFFGSIPKEITKNLPSLAELLLRGNALTGSIPEELYVLHSLHVLDLANNNL</sequence>
<dbReference type="FunFam" id="3.80.10.10:FF:000041">
    <property type="entry name" value="LRR receptor-like serine/threonine-protein kinase ERECTA"/>
    <property type="match status" value="2"/>
</dbReference>
<evidence type="ECO:0000256" key="11">
    <source>
        <dbReference type="ARBA" id="ARBA00023180"/>
    </source>
</evidence>